<protein>
    <submittedName>
        <fullName evidence="1">Uncharacterized protein</fullName>
    </submittedName>
</protein>
<name>A0AAW1N2X1_POPJA</name>
<dbReference type="AlphaFoldDB" id="A0AAW1N2X1"/>
<dbReference type="Proteomes" id="UP001458880">
    <property type="component" value="Unassembled WGS sequence"/>
</dbReference>
<evidence type="ECO:0000313" key="1">
    <source>
        <dbReference type="EMBL" id="KAK9752776.1"/>
    </source>
</evidence>
<sequence length="121" mass="14232">MSNRRKKILQLALRTFSEKCKYLFYAFHIKFSEKCKYLFYAFHIKTNKQSNIVIVVGELAESDTLDEDSIGFPDPYESSDSIEDTTYVPERNKSPIDRFGTSLLDEENNNALYQDVEFYEE</sequence>
<proteinExistence type="predicted"/>
<dbReference type="EMBL" id="JASPKY010000018">
    <property type="protein sequence ID" value="KAK9752776.1"/>
    <property type="molecule type" value="Genomic_DNA"/>
</dbReference>
<organism evidence="1 2">
    <name type="scientific">Popillia japonica</name>
    <name type="common">Japanese beetle</name>
    <dbReference type="NCBI Taxonomy" id="7064"/>
    <lineage>
        <taxon>Eukaryota</taxon>
        <taxon>Metazoa</taxon>
        <taxon>Ecdysozoa</taxon>
        <taxon>Arthropoda</taxon>
        <taxon>Hexapoda</taxon>
        <taxon>Insecta</taxon>
        <taxon>Pterygota</taxon>
        <taxon>Neoptera</taxon>
        <taxon>Endopterygota</taxon>
        <taxon>Coleoptera</taxon>
        <taxon>Polyphaga</taxon>
        <taxon>Scarabaeiformia</taxon>
        <taxon>Scarabaeidae</taxon>
        <taxon>Rutelinae</taxon>
        <taxon>Popillia</taxon>
    </lineage>
</organism>
<evidence type="ECO:0000313" key="2">
    <source>
        <dbReference type="Proteomes" id="UP001458880"/>
    </source>
</evidence>
<keyword evidence="2" id="KW-1185">Reference proteome</keyword>
<comment type="caution">
    <text evidence="1">The sequence shown here is derived from an EMBL/GenBank/DDBJ whole genome shotgun (WGS) entry which is preliminary data.</text>
</comment>
<accession>A0AAW1N2X1</accession>
<reference evidence="1 2" key="1">
    <citation type="journal article" date="2024" name="BMC Genomics">
        <title>De novo assembly and annotation of Popillia japonica's genome with initial clues to its potential as an invasive pest.</title>
        <authorList>
            <person name="Cucini C."/>
            <person name="Boschi S."/>
            <person name="Funari R."/>
            <person name="Cardaioli E."/>
            <person name="Iannotti N."/>
            <person name="Marturano G."/>
            <person name="Paoli F."/>
            <person name="Bruttini M."/>
            <person name="Carapelli A."/>
            <person name="Frati F."/>
            <person name="Nardi F."/>
        </authorList>
    </citation>
    <scope>NUCLEOTIDE SEQUENCE [LARGE SCALE GENOMIC DNA]</scope>
    <source>
        <strain evidence="1">DMR45628</strain>
    </source>
</reference>
<gene>
    <name evidence="1" type="ORF">QE152_g3950</name>
</gene>